<keyword evidence="1" id="KW-0175">Coiled coil</keyword>
<accession>A0ABS2XKI1</accession>
<evidence type="ECO:0000313" key="3">
    <source>
        <dbReference type="Proteomes" id="UP001166093"/>
    </source>
</evidence>
<dbReference type="Proteomes" id="UP001166093">
    <property type="component" value="Unassembled WGS sequence"/>
</dbReference>
<organism evidence="2 3">
    <name type="scientific">Polyodon spathula</name>
    <name type="common">North American paddlefish</name>
    <name type="synonym">Squalus spathula</name>
    <dbReference type="NCBI Taxonomy" id="7913"/>
    <lineage>
        <taxon>Eukaryota</taxon>
        <taxon>Metazoa</taxon>
        <taxon>Chordata</taxon>
        <taxon>Craniata</taxon>
        <taxon>Vertebrata</taxon>
        <taxon>Euteleostomi</taxon>
        <taxon>Actinopterygii</taxon>
        <taxon>Chondrostei</taxon>
        <taxon>Acipenseriformes</taxon>
        <taxon>Polyodontidae</taxon>
        <taxon>Polyodon</taxon>
    </lineage>
</organism>
<feature type="non-terminal residue" evidence="2">
    <location>
        <position position="1"/>
    </location>
</feature>
<dbReference type="InterPro" id="IPR000648">
    <property type="entry name" value="Oxysterol-bd"/>
</dbReference>
<dbReference type="Pfam" id="PF01237">
    <property type="entry name" value="Oxysterol_BP"/>
    <property type="match status" value="1"/>
</dbReference>
<dbReference type="Gene3D" id="3.30.70.3490">
    <property type="match status" value="1"/>
</dbReference>
<evidence type="ECO:0000313" key="2">
    <source>
        <dbReference type="EMBL" id="MBN3274506.1"/>
    </source>
</evidence>
<evidence type="ECO:0000256" key="1">
    <source>
        <dbReference type="SAM" id="Coils"/>
    </source>
</evidence>
<dbReference type="InterPro" id="IPR037239">
    <property type="entry name" value="OSBP_sf"/>
</dbReference>
<dbReference type="PANTHER" id="PTHR10972:SF15">
    <property type="entry name" value="OXYSTEROL-BINDING PROTEIN-RELATED PROTEIN 3"/>
    <property type="match status" value="1"/>
</dbReference>
<comment type="caution">
    <text evidence="2">The sequence shown here is derived from an EMBL/GenBank/DDBJ whole genome shotgun (WGS) entry which is preliminary data.</text>
</comment>
<proteinExistence type="predicted"/>
<name>A0ABS2XKI1_POLSP</name>
<dbReference type="PANTHER" id="PTHR10972">
    <property type="entry name" value="OXYSTEROL-BINDING PROTEIN-RELATED"/>
    <property type="match status" value="1"/>
</dbReference>
<sequence length="113" mass="13717">MPNNFEQYYGFTKFALELNELDPATKLLLPPTDTRFRQDQRLLEEGNVELAEEQKQRIEQLQRERRRVLEENNMSHQPRFFRKSSEDTWVSKQTYWDLRKDPGFANLDNPVLW</sequence>
<gene>
    <name evidence="2" type="primary">Osbpl3</name>
    <name evidence="2" type="ORF">GTO93_0011334</name>
</gene>
<dbReference type="SUPFAM" id="SSF144000">
    <property type="entry name" value="Oxysterol-binding protein-like"/>
    <property type="match status" value="1"/>
</dbReference>
<dbReference type="EMBL" id="JAAWVQ010040349">
    <property type="protein sequence ID" value="MBN3274506.1"/>
    <property type="molecule type" value="Genomic_DNA"/>
</dbReference>
<feature type="non-terminal residue" evidence="2">
    <location>
        <position position="113"/>
    </location>
</feature>
<protein>
    <submittedName>
        <fullName evidence="2">OSBL3 protein</fullName>
    </submittedName>
</protein>
<feature type="coiled-coil region" evidence="1">
    <location>
        <begin position="44"/>
        <end position="71"/>
    </location>
</feature>
<reference evidence="2" key="1">
    <citation type="journal article" date="2021" name="Cell">
        <title>Tracing the genetic footprints of vertebrate landing in non-teleost ray-finned fishes.</title>
        <authorList>
            <person name="Bi X."/>
            <person name="Wang K."/>
            <person name="Yang L."/>
            <person name="Pan H."/>
            <person name="Jiang H."/>
            <person name="Wei Q."/>
            <person name="Fang M."/>
            <person name="Yu H."/>
            <person name="Zhu C."/>
            <person name="Cai Y."/>
            <person name="He Y."/>
            <person name="Gan X."/>
            <person name="Zeng H."/>
            <person name="Yu D."/>
            <person name="Zhu Y."/>
            <person name="Jiang H."/>
            <person name="Qiu Q."/>
            <person name="Yang H."/>
            <person name="Zhang Y.E."/>
            <person name="Wang W."/>
            <person name="Zhu M."/>
            <person name="He S."/>
            <person name="Zhang G."/>
        </authorList>
    </citation>
    <scope>NUCLEOTIDE SEQUENCE</scope>
    <source>
        <strain evidence="2">Pddl_001</strain>
    </source>
</reference>
<keyword evidence="3" id="KW-1185">Reference proteome</keyword>